<dbReference type="OrthoDB" id="3245799at2"/>
<reference evidence="2" key="2">
    <citation type="submission" date="2015-05" db="EMBL/GenBank/DDBJ databases">
        <title>Complete genome sequence of Corynebacterium mustelae DSM 45274, isolated from various tissues of a male ferret with lethal sepsis.</title>
        <authorList>
            <person name="Ruckert C."/>
            <person name="Albersmeier A."/>
            <person name="Winkler A."/>
            <person name="Tauch A."/>
        </authorList>
    </citation>
    <scope>NUCLEOTIDE SEQUENCE [LARGE SCALE GENOMIC DNA]</scope>
    <source>
        <strain evidence="2">DSM 45274</strain>
    </source>
</reference>
<reference evidence="1 2" key="1">
    <citation type="journal article" date="2015" name="Genome Announc.">
        <title>Complete Genome Sequence of the Type Strain Corynebacterium mustelae DSM 45274, Isolated from Various Tissues of a Male Ferret with Lethal Sepsis.</title>
        <authorList>
            <person name="Ruckert C."/>
            <person name="Eimer J."/>
            <person name="Winkler A."/>
            <person name="Tauch A."/>
        </authorList>
    </citation>
    <scope>NUCLEOTIDE SEQUENCE [LARGE SCALE GENOMIC DNA]</scope>
    <source>
        <strain evidence="1 2">DSM 45274</strain>
    </source>
</reference>
<protein>
    <submittedName>
        <fullName evidence="1">Uncharacterized protein</fullName>
    </submittedName>
</protein>
<dbReference type="AlphaFoldDB" id="A0A0G3H3B5"/>
<dbReference type="KEGG" id="cmv:CMUST_09960"/>
<dbReference type="Proteomes" id="UP000035199">
    <property type="component" value="Chromosome"/>
</dbReference>
<evidence type="ECO:0000313" key="2">
    <source>
        <dbReference type="Proteomes" id="UP000035199"/>
    </source>
</evidence>
<dbReference type="PATRIC" id="fig|571915.4.peg.2113"/>
<keyword evidence="2" id="KW-1185">Reference proteome</keyword>
<evidence type="ECO:0000313" key="1">
    <source>
        <dbReference type="EMBL" id="AKK06308.1"/>
    </source>
</evidence>
<accession>A0A0G3H3B5</accession>
<dbReference type="EMBL" id="CP011542">
    <property type="protein sequence ID" value="AKK06308.1"/>
    <property type="molecule type" value="Genomic_DNA"/>
</dbReference>
<dbReference type="RefSeq" id="WP_047262361.1">
    <property type="nucleotide sequence ID" value="NZ_CP011542.1"/>
</dbReference>
<gene>
    <name evidence="1" type="ORF">CMUST_09960</name>
</gene>
<organism evidence="1 2">
    <name type="scientific">Corynebacterium mustelae</name>
    <dbReference type="NCBI Taxonomy" id="571915"/>
    <lineage>
        <taxon>Bacteria</taxon>
        <taxon>Bacillati</taxon>
        <taxon>Actinomycetota</taxon>
        <taxon>Actinomycetes</taxon>
        <taxon>Mycobacteriales</taxon>
        <taxon>Corynebacteriaceae</taxon>
        <taxon>Corynebacterium</taxon>
    </lineage>
</organism>
<sequence>MHASINPHLHQAVEVFRELGWDNAPIAQAPTLPLGTPEQQKLALQGLHTGKWFYTEEVEENCWATVNAPGVDTAKLALFAVRLGVGPVRAAEIVDGDDLDTIAAVLESRGRGFVEKFCAAWWSIDHPPLYPRDAFHLCERFGIAPTTHTGFLREWLDETPAEDHRFLEQAIRPEIVSHPNTQALQHKLATHPDGVRLVFEILDIAPKAKPWIDLLNQHFSPTPSTLYSFYPQIVALAAKAETSVIEKLALPILPLLTPDQREEIVIPCVHVKNQRVLLKALRAIKGARVDVTHLCEHPNPHIAALALEMTGEYTPDIYPWVPAPPLWEPEPVGGGVEKLDAPTYPDGSISVADLATRITDDVELADLIPALTRLNLEPAGHRDLPPLLERYLNDPIREPGLCLDGNTWVPAPITYPDWLVDAATGEYEYPSYHNLLRPTLDNMERIAAATKPLEPPVAINFLGLLSRPKRQKVYEQVYLAWSRGLLLPGVPDWVYYNWTTELGDVKPLIAPFTQLAEDGLLSLIWPLLDALLLWPTQHDPILAALKKFAHSARGHECPGVHALAEKGNEKAQEILAIVAGE</sequence>
<name>A0A0G3H3B5_9CORY</name>
<proteinExistence type="predicted"/>